<dbReference type="SMART" id="SM00320">
    <property type="entry name" value="WD40"/>
    <property type="match status" value="7"/>
</dbReference>
<organism evidence="12 13">
    <name type="scientific">Urbifossiella limnaea</name>
    <dbReference type="NCBI Taxonomy" id="2528023"/>
    <lineage>
        <taxon>Bacteria</taxon>
        <taxon>Pseudomonadati</taxon>
        <taxon>Planctomycetota</taxon>
        <taxon>Planctomycetia</taxon>
        <taxon>Gemmatales</taxon>
        <taxon>Gemmataceae</taxon>
        <taxon>Urbifossiella</taxon>
    </lineage>
</organism>
<dbReference type="InterPro" id="IPR000719">
    <property type="entry name" value="Prot_kinase_dom"/>
</dbReference>
<keyword evidence="3 9" id="KW-0853">WD repeat</keyword>
<dbReference type="CDD" id="cd14014">
    <property type="entry name" value="STKc_PknB_like"/>
    <property type="match status" value="1"/>
</dbReference>
<dbReference type="Pfam" id="PF00069">
    <property type="entry name" value="Pkinase"/>
    <property type="match status" value="1"/>
</dbReference>
<feature type="domain" description="Protein kinase" evidence="11">
    <location>
        <begin position="130"/>
        <end position="390"/>
    </location>
</feature>
<dbReference type="PROSITE" id="PS00107">
    <property type="entry name" value="PROTEIN_KINASE_ATP"/>
    <property type="match status" value="1"/>
</dbReference>
<feature type="binding site" evidence="10">
    <location>
        <position position="159"/>
    </location>
    <ligand>
        <name>ATP</name>
        <dbReference type="ChEBI" id="CHEBI:30616"/>
    </ligand>
</feature>
<sequence>MPPDTPHPHDCPATGELDRLIVGRLGEARAKAVTAHLDRCPECQLRMESLAAGGDPLLTTTVRQCVADRPPPDSAFWPALSAAAAEVSATALMPPPSAATPRSGNRTGEYKLSFLRPTTTRGRIGMLGTFDVIAEIGRGGMGVVLRAHDPCLEREVAVKVLDPQLADNEVARQRFCREARAAAKLTHENLVAVHTVDEDAESGLPYFVMQLVTGESLEQRIRRAGKMSAAEVARLGQQAAAGLAAAHKEGLIHRDIKPGNILLEAGTDRVKLTDFGLARAAEDVKLTRTGFVAGTPLYMAPEQARGDTVDARSDLFSLGSVLYEAATGVAPFDGKTPLVVLNRVTDDTQPPLRAVTPDVPHWLSDVVDRLLEKRPADRFQTAQEVADIFTTELSRLQAGQPSEQSGVCGGSVYARRRHICMKSVGRVVLPWVGGAVAGVLAAALLVPPRTVEVAVPTPTPPATAAEPDPGPEPKHTIAGKAGPVWSVSYTPDGSAIVVGSENGMVRFIDTAKWTFNRNFSRGSGTVWAVDAAGDGKSVAVVTDDAMVRVYDLATGEFRVFPHPTSARTAAFNADGSKLATGDRNSTLRVWDTQTQVPIELVGHTGTIHGVAFSPDGGKLVSSGSDGAVKLWTLAKYRVGGPNAELPVKLDLHEGPVYAVAYSPDASVPRVASGGWDQTVRVWNATSGGQEQVLRHAGDVWSLNFSRDGKLLASASQDGTVKVWDVATGAERQSFRAGGRPLHSVRFAPDGRTLAAAGRDGTVRVWEVK</sequence>
<dbReference type="InterPro" id="IPR017441">
    <property type="entry name" value="Protein_kinase_ATP_BS"/>
</dbReference>
<dbReference type="InterPro" id="IPR008271">
    <property type="entry name" value="Ser/Thr_kinase_AS"/>
</dbReference>
<feature type="repeat" description="WD" evidence="9">
    <location>
        <begin position="649"/>
        <end position="692"/>
    </location>
</feature>
<dbReference type="EMBL" id="CP036273">
    <property type="protein sequence ID" value="QDU18841.1"/>
    <property type="molecule type" value="Genomic_DNA"/>
</dbReference>
<evidence type="ECO:0000256" key="7">
    <source>
        <dbReference type="ARBA" id="ARBA00022777"/>
    </source>
</evidence>
<dbReference type="PROSITE" id="PS50082">
    <property type="entry name" value="WD_REPEATS_2"/>
    <property type="match status" value="5"/>
</dbReference>
<accession>A0A517XMW0</accession>
<dbReference type="PRINTS" id="PR00320">
    <property type="entry name" value="GPROTEINBRPT"/>
</dbReference>
<dbReference type="InterPro" id="IPR036322">
    <property type="entry name" value="WD40_repeat_dom_sf"/>
</dbReference>
<evidence type="ECO:0000256" key="2">
    <source>
        <dbReference type="ARBA" id="ARBA00022527"/>
    </source>
</evidence>
<dbReference type="OrthoDB" id="6111975at2"/>
<keyword evidence="7 12" id="KW-0418">Kinase</keyword>
<evidence type="ECO:0000256" key="3">
    <source>
        <dbReference type="ARBA" id="ARBA00022574"/>
    </source>
</evidence>
<keyword evidence="8 10" id="KW-0067">ATP-binding</keyword>
<dbReference type="EC" id="2.7.11.1" evidence="1"/>
<feature type="repeat" description="WD" evidence="9">
    <location>
        <begin position="692"/>
        <end position="733"/>
    </location>
</feature>
<dbReference type="AlphaFoldDB" id="A0A517XMW0"/>
<dbReference type="InterPro" id="IPR020472">
    <property type="entry name" value="WD40_PAC1"/>
</dbReference>
<dbReference type="Proteomes" id="UP000319576">
    <property type="component" value="Chromosome"/>
</dbReference>
<evidence type="ECO:0000256" key="6">
    <source>
        <dbReference type="ARBA" id="ARBA00022741"/>
    </source>
</evidence>
<dbReference type="Gene3D" id="1.10.510.10">
    <property type="entry name" value="Transferase(Phosphotransferase) domain 1"/>
    <property type="match status" value="1"/>
</dbReference>
<gene>
    <name evidence="12" type="primary">pknB_6</name>
    <name evidence="12" type="ORF">ETAA1_07370</name>
</gene>
<protein>
    <recommendedName>
        <fullName evidence="1">non-specific serine/threonine protein kinase</fullName>
        <ecNumber evidence="1">2.7.11.1</ecNumber>
    </recommendedName>
</protein>
<dbReference type="RefSeq" id="WP_145234399.1">
    <property type="nucleotide sequence ID" value="NZ_CP036273.1"/>
</dbReference>
<dbReference type="InterPro" id="IPR019775">
    <property type="entry name" value="WD40_repeat_CS"/>
</dbReference>
<dbReference type="CDD" id="cd00200">
    <property type="entry name" value="WD40"/>
    <property type="match status" value="1"/>
</dbReference>
<dbReference type="InterPro" id="IPR041916">
    <property type="entry name" value="Anti_sigma_zinc_sf"/>
</dbReference>
<dbReference type="KEGG" id="uli:ETAA1_07370"/>
<reference evidence="12 13" key="1">
    <citation type="submission" date="2019-02" db="EMBL/GenBank/DDBJ databases">
        <title>Deep-cultivation of Planctomycetes and their phenomic and genomic characterization uncovers novel biology.</title>
        <authorList>
            <person name="Wiegand S."/>
            <person name="Jogler M."/>
            <person name="Boedeker C."/>
            <person name="Pinto D."/>
            <person name="Vollmers J."/>
            <person name="Rivas-Marin E."/>
            <person name="Kohn T."/>
            <person name="Peeters S.H."/>
            <person name="Heuer A."/>
            <person name="Rast P."/>
            <person name="Oberbeckmann S."/>
            <person name="Bunk B."/>
            <person name="Jeske O."/>
            <person name="Meyerdierks A."/>
            <person name="Storesund J.E."/>
            <person name="Kallscheuer N."/>
            <person name="Luecker S."/>
            <person name="Lage O.M."/>
            <person name="Pohl T."/>
            <person name="Merkel B.J."/>
            <person name="Hornburger P."/>
            <person name="Mueller R.-W."/>
            <person name="Bruemmer F."/>
            <person name="Labrenz M."/>
            <person name="Spormann A.M."/>
            <person name="Op den Camp H."/>
            <person name="Overmann J."/>
            <person name="Amann R."/>
            <person name="Jetten M.S.M."/>
            <person name="Mascher T."/>
            <person name="Medema M.H."/>
            <person name="Devos D.P."/>
            <person name="Kaster A.-K."/>
            <person name="Ovreas L."/>
            <person name="Rohde M."/>
            <person name="Galperin M.Y."/>
            <person name="Jogler C."/>
        </authorList>
    </citation>
    <scope>NUCLEOTIDE SEQUENCE [LARGE SCALE GENOMIC DNA]</scope>
    <source>
        <strain evidence="12 13">ETA_A1</strain>
    </source>
</reference>
<dbReference type="Pfam" id="PF00400">
    <property type="entry name" value="WD40"/>
    <property type="match status" value="6"/>
</dbReference>
<feature type="repeat" description="WD" evidence="9">
    <location>
        <begin position="600"/>
        <end position="633"/>
    </location>
</feature>
<dbReference type="InterPro" id="IPR001680">
    <property type="entry name" value="WD40_rpt"/>
</dbReference>
<feature type="repeat" description="WD" evidence="9">
    <location>
        <begin position="734"/>
        <end position="768"/>
    </location>
</feature>
<evidence type="ECO:0000256" key="8">
    <source>
        <dbReference type="ARBA" id="ARBA00022840"/>
    </source>
</evidence>
<dbReference type="Gene3D" id="1.10.10.1320">
    <property type="entry name" value="Anti-sigma factor, zinc-finger domain"/>
    <property type="match status" value="1"/>
</dbReference>
<dbReference type="PROSITE" id="PS50011">
    <property type="entry name" value="PROTEIN_KINASE_DOM"/>
    <property type="match status" value="1"/>
</dbReference>
<dbReference type="InterPro" id="IPR015943">
    <property type="entry name" value="WD40/YVTN_repeat-like_dom_sf"/>
</dbReference>
<keyword evidence="2" id="KW-0723">Serine/threonine-protein kinase</keyword>
<dbReference type="PROSITE" id="PS00108">
    <property type="entry name" value="PROTEIN_KINASE_ST"/>
    <property type="match status" value="1"/>
</dbReference>
<dbReference type="PROSITE" id="PS00678">
    <property type="entry name" value="WD_REPEATS_1"/>
    <property type="match status" value="4"/>
</dbReference>
<dbReference type="Gene3D" id="3.30.200.20">
    <property type="entry name" value="Phosphorylase Kinase, domain 1"/>
    <property type="match status" value="1"/>
</dbReference>
<evidence type="ECO:0000259" key="11">
    <source>
        <dbReference type="PROSITE" id="PS50011"/>
    </source>
</evidence>
<evidence type="ECO:0000256" key="1">
    <source>
        <dbReference type="ARBA" id="ARBA00012513"/>
    </source>
</evidence>
<evidence type="ECO:0000256" key="9">
    <source>
        <dbReference type="PROSITE-ProRule" id="PRU00221"/>
    </source>
</evidence>
<evidence type="ECO:0000256" key="5">
    <source>
        <dbReference type="ARBA" id="ARBA00022737"/>
    </source>
</evidence>
<proteinExistence type="predicted"/>
<evidence type="ECO:0000313" key="12">
    <source>
        <dbReference type="EMBL" id="QDU18841.1"/>
    </source>
</evidence>
<dbReference type="InterPro" id="IPR011009">
    <property type="entry name" value="Kinase-like_dom_sf"/>
</dbReference>
<dbReference type="PROSITE" id="PS50294">
    <property type="entry name" value="WD_REPEATS_REGION"/>
    <property type="match status" value="5"/>
</dbReference>
<dbReference type="SMART" id="SM00220">
    <property type="entry name" value="S_TKc"/>
    <property type="match status" value="1"/>
</dbReference>
<dbReference type="PANTHER" id="PTHR22847">
    <property type="entry name" value="WD40 REPEAT PROTEIN"/>
    <property type="match status" value="1"/>
</dbReference>
<dbReference type="Gene3D" id="2.130.10.10">
    <property type="entry name" value="YVTN repeat-like/Quinoprotein amine dehydrogenase"/>
    <property type="match status" value="2"/>
</dbReference>
<dbReference type="GO" id="GO:0004674">
    <property type="term" value="F:protein serine/threonine kinase activity"/>
    <property type="evidence" value="ECO:0007669"/>
    <property type="project" value="UniProtKB-KW"/>
</dbReference>
<evidence type="ECO:0000256" key="4">
    <source>
        <dbReference type="ARBA" id="ARBA00022679"/>
    </source>
</evidence>
<dbReference type="SUPFAM" id="SSF50978">
    <property type="entry name" value="WD40 repeat-like"/>
    <property type="match status" value="1"/>
</dbReference>
<dbReference type="FunFam" id="1.10.510.10:FF:000021">
    <property type="entry name" value="Serine/threonine protein kinase"/>
    <property type="match status" value="1"/>
</dbReference>
<dbReference type="PANTHER" id="PTHR22847:SF637">
    <property type="entry name" value="WD REPEAT DOMAIN 5B"/>
    <property type="match status" value="1"/>
</dbReference>
<evidence type="ECO:0000313" key="13">
    <source>
        <dbReference type="Proteomes" id="UP000319576"/>
    </source>
</evidence>
<evidence type="ECO:0000256" key="10">
    <source>
        <dbReference type="PROSITE-ProRule" id="PRU10141"/>
    </source>
</evidence>
<feature type="repeat" description="WD" evidence="9">
    <location>
        <begin position="559"/>
        <end position="600"/>
    </location>
</feature>
<keyword evidence="4 12" id="KW-0808">Transferase</keyword>
<dbReference type="SUPFAM" id="SSF56112">
    <property type="entry name" value="Protein kinase-like (PK-like)"/>
    <property type="match status" value="1"/>
</dbReference>
<keyword evidence="6 10" id="KW-0547">Nucleotide-binding</keyword>
<dbReference type="GO" id="GO:0005524">
    <property type="term" value="F:ATP binding"/>
    <property type="evidence" value="ECO:0007669"/>
    <property type="project" value="UniProtKB-UniRule"/>
</dbReference>
<name>A0A517XMW0_9BACT</name>
<keyword evidence="13" id="KW-1185">Reference proteome</keyword>
<keyword evidence="5" id="KW-0677">Repeat</keyword>